<evidence type="ECO:0000313" key="2">
    <source>
        <dbReference type="Proteomes" id="UP001385951"/>
    </source>
</evidence>
<evidence type="ECO:0000313" key="1">
    <source>
        <dbReference type="EMBL" id="KAK7679741.1"/>
    </source>
</evidence>
<proteinExistence type="predicted"/>
<accession>A0AAW0FQY2</accession>
<comment type="caution">
    <text evidence="1">The sequence shown here is derived from an EMBL/GenBank/DDBJ whole genome shotgun (WGS) entry which is preliminary data.</text>
</comment>
<protein>
    <submittedName>
        <fullName evidence="1">Uncharacterized protein</fullName>
    </submittedName>
</protein>
<gene>
    <name evidence="1" type="ORF">QCA50_017243</name>
</gene>
<reference evidence="1 2" key="1">
    <citation type="submission" date="2022-09" db="EMBL/GenBank/DDBJ databases">
        <authorList>
            <person name="Palmer J.M."/>
        </authorList>
    </citation>
    <scope>NUCLEOTIDE SEQUENCE [LARGE SCALE GENOMIC DNA]</scope>
    <source>
        <strain evidence="1 2">DSM 7382</strain>
    </source>
</reference>
<keyword evidence="2" id="KW-1185">Reference proteome</keyword>
<organism evidence="1 2">
    <name type="scientific">Cerrena zonata</name>
    <dbReference type="NCBI Taxonomy" id="2478898"/>
    <lineage>
        <taxon>Eukaryota</taxon>
        <taxon>Fungi</taxon>
        <taxon>Dikarya</taxon>
        <taxon>Basidiomycota</taxon>
        <taxon>Agaricomycotina</taxon>
        <taxon>Agaricomycetes</taxon>
        <taxon>Polyporales</taxon>
        <taxon>Cerrenaceae</taxon>
        <taxon>Cerrena</taxon>
    </lineage>
</organism>
<sequence>MQFGLVVEVGGVVVEGIVLEEVSSMLVVVASPLRTHLTADRHSNVQTYVQQQVNTAHHIGMVFSNASGMSFPLPGRVDNGNLLCW</sequence>
<dbReference type="EMBL" id="JASBNA010000056">
    <property type="protein sequence ID" value="KAK7679741.1"/>
    <property type="molecule type" value="Genomic_DNA"/>
</dbReference>
<name>A0AAW0FQY2_9APHY</name>
<dbReference type="AlphaFoldDB" id="A0AAW0FQY2"/>
<dbReference type="Proteomes" id="UP001385951">
    <property type="component" value="Unassembled WGS sequence"/>
</dbReference>